<gene>
    <name evidence="1" type="ORF">SAMN05192569_100542</name>
</gene>
<dbReference type="STRING" id="186116.SAMN05192569_100542"/>
<sequence length="42" mass="4521">MMKKPIRSLQPIKVTRALSPKTAPVKRAGGCGCGRTIKRNNG</sequence>
<accession>A0A1I0SU02</accession>
<name>A0A1I0SU02_9BACL</name>
<protein>
    <submittedName>
        <fullName evidence="1">Uncharacterized protein</fullName>
    </submittedName>
</protein>
<dbReference type="EMBL" id="FOJS01000005">
    <property type="protein sequence ID" value="SFA42982.1"/>
    <property type="molecule type" value="Genomic_DNA"/>
</dbReference>
<reference evidence="2" key="1">
    <citation type="submission" date="2016-10" db="EMBL/GenBank/DDBJ databases">
        <authorList>
            <person name="Varghese N."/>
            <person name="Submissions S."/>
        </authorList>
    </citation>
    <scope>NUCLEOTIDE SEQUENCE [LARGE SCALE GENOMIC DNA]</scope>
    <source>
        <strain evidence="2">M1</strain>
    </source>
</reference>
<evidence type="ECO:0000313" key="2">
    <source>
        <dbReference type="Proteomes" id="UP000198650"/>
    </source>
</evidence>
<keyword evidence="2" id="KW-1185">Reference proteome</keyword>
<organism evidence="1 2">
    <name type="scientific">Parageobacillus thermantarcticus</name>
    <dbReference type="NCBI Taxonomy" id="186116"/>
    <lineage>
        <taxon>Bacteria</taxon>
        <taxon>Bacillati</taxon>
        <taxon>Bacillota</taxon>
        <taxon>Bacilli</taxon>
        <taxon>Bacillales</taxon>
        <taxon>Anoxybacillaceae</taxon>
        <taxon>Parageobacillus</taxon>
    </lineage>
</organism>
<evidence type="ECO:0000313" key="1">
    <source>
        <dbReference type="EMBL" id="SFA42982.1"/>
    </source>
</evidence>
<dbReference type="AlphaFoldDB" id="A0A1I0SU02"/>
<proteinExistence type="predicted"/>
<dbReference type="Proteomes" id="UP000198650">
    <property type="component" value="Unassembled WGS sequence"/>
</dbReference>